<dbReference type="STRING" id="45607.A0A2T0FMZ8"/>
<proteinExistence type="inferred from homology"/>
<accession>A0A2T0FMZ8</accession>
<dbReference type="GO" id="GO:0043248">
    <property type="term" value="P:proteasome assembly"/>
    <property type="evidence" value="ECO:0007669"/>
    <property type="project" value="InterPro"/>
</dbReference>
<comment type="caution">
    <text evidence="4">The sequence shown here is derived from an EMBL/GenBank/DDBJ whole genome shotgun (WGS) entry which is preliminary data.</text>
</comment>
<evidence type="ECO:0000256" key="1">
    <source>
        <dbReference type="ARBA" id="ARBA00023186"/>
    </source>
</evidence>
<dbReference type="RefSeq" id="XP_024666295.1">
    <property type="nucleotide sequence ID" value="XM_024810527.1"/>
</dbReference>
<dbReference type="GeneID" id="36517718"/>
<dbReference type="PANTHER" id="PTHR12828:SF3">
    <property type="entry name" value="PROTEASOME MATURATION PROTEIN"/>
    <property type="match status" value="1"/>
</dbReference>
<keyword evidence="1" id="KW-0143">Chaperone</keyword>
<protein>
    <submittedName>
        <fullName evidence="4">Proteasome maturation factor UMP1</fullName>
    </submittedName>
</protein>
<dbReference type="GO" id="GO:0005737">
    <property type="term" value="C:cytoplasm"/>
    <property type="evidence" value="ECO:0007669"/>
    <property type="project" value="TreeGrafter"/>
</dbReference>
<sequence length="128" mass="14339">MNLVPANSAAKQIPHPPLSSGVALDAPVAHSLNDNHPLQQRLADWDDNQKGLQMEMLRRVYGAAEPIRRAMEQTIIEKSTFVPESVGGSSNLHLNILANRDATIGWEDVYPDHKETSFHQELESRMFK</sequence>
<evidence type="ECO:0000313" key="4">
    <source>
        <dbReference type="EMBL" id="PRT56350.1"/>
    </source>
</evidence>
<gene>
    <name evidence="4" type="ORF">B9G98_03970</name>
</gene>
<keyword evidence="4" id="KW-0647">Proteasome</keyword>
<dbReference type="InterPro" id="IPR008012">
    <property type="entry name" value="Ump1"/>
</dbReference>
<organism evidence="4 5">
    <name type="scientific">Wickerhamiella sorbophila</name>
    <dbReference type="NCBI Taxonomy" id="45607"/>
    <lineage>
        <taxon>Eukaryota</taxon>
        <taxon>Fungi</taxon>
        <taxon>Dikarya</taxon>
        <taxon>Ascomycota</taxon>
        <taxon>Saccharomycotina</taxon>
        <taxon>Dipodascomycetes</taxon>
        <taxon>Dipodascales</taxon>
        <taxon>Trichomonascaceae</taxon>
        <taxon>Wickerhamiella</taxon>
    </lineage>
</organism>
<reference evidence="4 5" key="1">
    <citation type="submission" date="2017-04" db="EMBL/GenBank/DDBJ databases">
        <title>Genome sequencing of [Candida] sorbophila.</title>
        <authorList>
            <person name="Ahn J.O."/>
        </authorList>
    </citation>
    <scope>NUCLEOTIDE SEQUENCE [LARGE SCALE GENOMIC DNA]</scope>
    <source>
        <strain evidence="4 5">DS02</strain>
    </source>
</reference>
<dbReference type="PANTHER" id="PTHR12828">
    <property type="entry name" value="PROTEASOME MATURATION PROTEIN UMP1"/>
    <property type="match status" value="1"/>
</dbReference>
<dbReference type="Proteomes" id="UP000238350">
    <property type="component" value="Unassembled WGS sequence"/>
</dbReference>
<feature type="region of interest" description="Disordered" evidence="3">
    <location>
        <begin position="1"/>
        <end position="21"/>
    </location>
</feature>
<dbReference type="Pfam" id="PF05348">
    <property type="entry name" value="UMP1"/>
    <property type="match status" value="1"/>
</dbReference>
<evidence type="ECO:0000313" key="5">
    <source>
        <dbReference type="Proteomes" id="UP000238350"/>
    </source>
</evidence>
<dbReference type="GO" id="GO:0000502">
    <property type="term" value="C:proteasome complex"/>
    <property type="evidence" value="ECO:0007669"/>
    <property type="project" value="UniProtKB-KW"/>
</dbReference>
<dbReference type="EMBL" id="NDIQ01000022">
    <property type="protein sequence ID" value="PRT56350.1"/>
    <property type="molecule type" value="Genomic_DNA"/>
</dbReference>
<dbReference type="AlphaFoldDB" id="A0A2T0FMZ8"/>
<dbReference type="OrthoDB" id="15001at2759"/>
<comment type="similarity">
    <text evidence="2">Belongs to the POMP/UMP1 family.</text>
</comment>
<name>A0A2T0FMZ8_9ASCO</name>
<dbReference type="GO" id="GO:0005634">
    <property type="term" value="C:nucleus"/>
    <property type="evidence" value="ECO:0007669"/>
    <property type="project" value="TreeGrafter"/>
</dbReference>
<evidence type="ECO:0000256" key="2">
    <source>
        <dbReference type="ARBA" id="ARBA00043974"/>
    </source>
</evidence>
<keyword evidence="5" id="KW-1185">Reference proteome</keyword>
<evidence type="ECO:0000256" key="3">
    <source>
        <dbReference type="SAM" id="MobiDB-lite"/>
    </source>
</evidence>